<comment type="caution">
    <text evidence="1">The sequence shown here is derived from an EMBL/GenBank/DDBJ whole genome shotgun (WGS) entry which is preliminary data.</text>
</comment>
<dbReference type="AlphaFoldDB" id="A0A4Q7ZNU2"/>
<sequence>MSTNESTLADIPDLIRVENTGRDEVIARCAALTRPAYPHEQVYGRYCTIEQYIDCPPEQVFSYLRQGHHLEEWTYSLRGFTPAGTPGLWVGDDRLAPDTRIYCRVVAHEQAMTVDYHCAWDQGDKLWMIYLMRVVPAELVLDRPGSVVTWTNCRHPYYDSNPHPELAPAPDRPWVGDFWDLFYAGHTVEMTNLKAILEHRHRAGGPVTVAPAVVVAGR</sequence>
<organism evidence="1 2">
    <name type="scientific">Krasilnikovia cinnamomea</name>
    <dbReference type="NCBI Taxonomy" id="349313"/>
    <lineage>
        <taxon>Bacteria</taxon>
        <taxon>Bacillati</taxon>
        <taxon>Actinomycetota</taxon>
        <taxon>Actinomycetes</taxon>
        <taxon>Micromonosporales</taxon>
        <taxon>Micromonosporaceae</taxon>
        <taxon>Krasilnikovia</taxon>
    </lineage>
</organism>
<dbReference type="OrthoDB" id="4527744at2"/>
<dbReference type="Gene3D" id="3.30.530.20">
    <property type="match status" value="1"/>
</dbReference>
<proteinExistence type="predicted"/>
<dbReference type="InterPro" id="IPR023393">
    <property type="entry name" value="START-like_dom_sf"/>
</dbReference>
<keyword evidence="2" id="KW-1185">Reference proteome</keyword>
<dbReference type="EMBL" id="SHKY01000001">
    <property type="protein sequence ID" value="RZU52710.1"/>
    <property type="molecule type" value="Genomic_DNA"/>
</dbReference>
<accession>A0A4Q7ZNU2</accession>
<gene>
    <name evidence="1" type="ORF">EV385_4591</name>
</gene>
<protein>
    <submittedName>
        <fullName evidence="1">Polyketide cyclase/dehydrase/lipid transport protein</fullName>
    </submittedName>
</protein>
<dbReference type="SUPFAM" id="SSF55961">
    <property type="entry name" value="Bet v1-like"/>
    <property type="match status" value="1"/>
</dbReference>
<name>A0A4Q7ZNU2_9ACTN</name>
<reference evidence="1 2" key="1">
    <citation type="submission" date="2019-02" db="EMBL/GenBank/DDBJ databases">
        <title>Sequencing the genomes of 1000 actinobacteria strains.</title>
        <authorList>
            <person name="Klenk H.-P."/>
        </authorList>
    </citation>
    <scope>NUCLEOTIDE SEQUENCE [LARGE SCALE GENOMIC DNA]</scope>
    <source>
        <strain evidence="1 2">DSM 45162</strain>
    </source>
</reference>
<dbReference type="Proteomes" id="UP000292564">
    <property type="component" value="Unassembled WGS sequence"/>
</dbReference>
<evidence type="ECO:0000313" key="2">
    <source>
        <dbReference type="Proteomes" id="UP000292564"/>
    </source>
</evidence>
<dbReference type="RefSeq" id="WP_130511293.1">
    <property type="nucleotide sequence ID" value="NZ_SHKY01000001.1"/>
</dbReference>
<evidence type="ECO:0000313" key="1">
    <source>
        <dbReference type="EMBL" id="RZU52710.1"/>
    </source>
</evidence>